<dbReference type="EMBL" id="UPTC01005738">
    <property type="protein sequence ID" value="VBB35375.1"/>
    <property type="molecule type" value="Genomic_DNA"/>
</dbReference>
<reference evidence="2 3" key="1">
    <citation type="submission" date="2018-08" db="EMBL/GenBank/DDBJ databases">
        <authorList>
            <person name="Laetsch R D."/>
            <person name="Stevens L."/>
            <person name="Kumar S."/>
            <person name="Blaxter L. M."/>
        </authorList>
    </citation>
    <scope>NUCLEOTIDE SEQUENCE [LARGE SCALE GENOMIC DNA]</scope>
</reference>
<dbReference type="STRING" id="6277.A0A498STL3"/>
<dbReference type="Gene3D" id="1.10.340.70">
    <property type="match status" value="1"/>
</dbReference>
<keyword evidence="3" id="KW-1185">Reference proteome</keyword>
<accession>A0A498STL3</accession>
<dbReference type="Pfam" id="PF17921">
    <property type="entry name" value="Integrase_H2C2"/>
    <property type="match status" value="1"/>
</dbReference>
<dbReference type="OrthoDB" id="5850742at2759"/>
<dbReference type="PANTHER" id="PTHR47331">
    <property type="entry name" value="PHD-TYPE DOMAIN-CONTAINING PROTEIN"/>
    <property type="match status" value="1"/>
</dbReference>
<feature type="domain" description="Integrase zinc-binding" evidence="1">
    <location>
        <begin position="23"/>
        <end position="73"/>
    </location>
</feature>
<protein>
    <recommendedName>
        <fullName evidence="1">Integrase zinc-binding domain-containing protein</fullName>
    </recommendedName>
</protein>
<dbReference type="AlphaFoldDB" id="A0A498STL3"/>
<dbReference type="Proteomes" id="UP000276991">
    <property type="component" value="Unassembled WGS sequence"/>
</dbReference>
<proteinExistence type="predicted"/>
<name>A0A498STL3_ACAVI</name>
<evidence type="ECO:0000259" key="1">
    <source>
        <dbReference type="Pfam" id="PF17921"/>
    </source>
</evidence>
<evidence type="ECO:0000313" key="3">
    <source>
        <dbReference type="Proteomes" id="UP000276991"/>
    </source>
</evidence>
<sequence length="131" mass="15419">MDENWRSKVYIPYIFLETIPITELFIQQQHENLYHAGIARTISMLRTQVWIPKGRAEVKKVLNKCMGCKRWKVKPFKLPTMPNYPETRVTKSARSPELVWIIWGLLPSKPRQEQLKDGSLYLLVLPPEQSI</sequence>
<dbReference type="InterPro" id="IPR041588">
    <property type="entry name" value="Integrase_H2C2"/>
</dbReference>
<organism evidence="2 3">
    <name type="scientific">Acanthocheilonema viteae</name>
    <name type="common">Filarial nematode worm</name>
    <name type="synonym">Dipetalonema viteae</name>
    <dbReference type="NCBI Taxonomy" id="6277"/>
    <lineage>
        <taxon>Eukaryota</taxon>
        <taxon>Metazoa</taxon>
        <taxon>Ecdysozoa</taxon>
        <taxon>Nematoda</taxon>
        <taxon>Chromadorea</taxon>
        <taxon>Rhabditida</taxon>
        <taxon>Spirurina</taxon>
        <taxon>Spiruromorpha</taxon>
        <taxon>Filarioidea</taxon>
        <taxon>Onchocercidae</taxon>
        <taxon>Acanthocheilonema</taxon>
    </lineage>
</organism>
<gene>
    <name evidence="2" type="ORF">NAV_LOCUS10166</name>
</gene>
<evidence type="ECO:0000313" key="2">
    <source>
        <dbReference type="EMBL" id="VBB35375.1"/>
    </source>
</evidence>